<sequence>MEKDCSYGSHETEGENSSTGQVRWSSSLLDPGVSNNLLCNRCLHAQLRVLNSLISSIKKNPLEAKKKAIESQNLIQLLKKVNKNNGCRSCISGFTGACTSPKNIGSGPYYKDYTYTGETDYDALFPGIITRTNVHRPGIENNKEFRDYVVDPYIVKGYQVYIKRNKKYIAGQEIATSDFNLYGYSVSLGTRIIALMNALSDEIKDVLLERRPTGVKSVEDMRIELQSTAIIKLERLIKKPDWDDLADTGSDEKNLIAWLAIDSVQGYGILTPLIYDPNVTDIEIKEVADDVYKITCRHLYSRPKKMCVVDVNLNKTEIENLVKNIIPRIAGTVGDTALFKNDTLETAGMIEGMGKIRCTINRPPITKGYHLELRKHAKKLSIPELMALGEAPVEAFSLLWIFALLSKMSMMFVGPVGSGKTTLLVAAQSCAPESLVWGVVGDIDELEGISGDYVLFKTISGDSESREKVRKKLLRKRKEKVIIQEIRDSKDAEDYVSQRQQSEAILSTTHARSIEEVVDRFKFNFGIPEEYVYKSFDALVVMNERSNLIIETIGVIDHQNENDRNKIYRMFEFDYNDGSKWYWKNRKGEITDFASSLRDLSTLPCVRNALIMQETPMSAERLKELVDLGVFAINELFDKCFTKQSSGLHLPIRSDREIFKLTKICMQTAYDLYVQEFDVASAKEGLRTWLQGM</sequence>
<dbReference type="InterPro" id="IPR027417">
    <property type="entry name" value="P-loop_NTPase"/>
</dbReference>
<dbReference type="Gene3D" id="3.30.450.380">
    <property type="match status" value="1"/>
</dbReference>
<evidence type="ECO:0000313" key="5">
    <source>
        <dbReference type="Proteomes" id="UP000050360"/>
    </source>
</evidence>
<comment type="caution">
    <text evidence="4">The sequence shown here is derived from an EMBL/GenBank/DDBJ whole genome shotgun (WGS) entry which is preliminary data.</text>
</comment>
<dbReference type="SUPFAM" id="SSF52540">
    <property type="entry name" value="P-loop containing nucleoside triphosphate hydrolases"/>
    <property type="match status" value="1"/>
</dbReference>
<protein>
    <submittedName>
        <fullName evidence="4">Flagella-like protein FlaI</fullName>
    </submittedName>
</protein>
<dbReference type="Pfam" id="PF00437">
    <property type="entry name" value="T2SSE"/>
    <property type="match status" value="1"/>
</dbReference>
<dbReference type="InterPro" id="IPR001482">
    <property type="entry name" value="T2SS/T4SS_dom"/>
</dbReference>
<dbReference type="Gene3D" id="3.40.50.300">
    <property type="entry name" value="P-loop containing nucleotide triphosphate hydrolases"/>
    <property type="match status" value="1"/>
</dbReference>
<keyword evidence="4" id="KW-0282">Flagellum</keyword>
<dbReference type="PANTHER" id="PTHR30486">
    <property type="entry name" value="TWITCHING MOTILITY PROTEIN PILT"/>
    <property type="match status" value="1"/>
</dbReference>
<dbReference type="InterPro" id="IPR050921">
    <property type="entry name" value="T4SS_GSP_E_ATPase"/>
</dbReference>
<dbReference type="AlphaFoldDB" id="A0A0P8C452"/>
<name>A0A0P8C452_9EURY</name>
<feature type="domain" description="Bacterial type II secretion system protein E" evidence="3">
    <location>
        <begin position="356"/>
        <end position="539"/>
    </location>
</feature>
<dbReference type="Proteomes" id="UP000050360">
    <property type="component" value="Unassembled WGS sequence"/>
</dbReference>
<reference evidence="4 5" key="1">
    <citation type="submission" date="2015-09" db="EMBL/GenBank/DDBJ databases">
        <title>A metagenomics-based metabolic model of nitrate-dependent anaerobic oxidation of methane by Methanoperedens-like archaea.</title>
        <authorList>
            <person name="Arshad A."/>
            <person name="Speth D.R."/>
            <person name="De Graaf R.M."/>
            <person name="Op Den Camp H.J."/>
            <person name="Jetten M.S."/>
            <person name="Welte C.U."/>
        </authorList>
    </citation>
    <scope>NUCLEOTIDE SEQUENCE [LARGE SCALE GENOMIC DNA]</scope>
</reference>
<dbReference type="PANTHER" id="PTHR30486:SF6">
    <property type="entry name" value="TYPE IV PILUS RETRACTATION ATPASE PILT"/>
    <property type="match status" value="1"/>
</dbReference>
<evidence type="ECO:0000256" key="1">
    <source>
        <dbReference type="ARBA" id="ARBA00006611"/>
    </source>
</evidence>
<gene>
    <name evidence="4" type="ORF">MPEBLZ_04095</name>
</gene>
<keyword evidence="4" id="KW-0966">Cell projection</keyword>
<keyword evidence="4" id="KW-0969">Cilium</keyword>
<organism evidence="4 5">
    <name type="scientific">Candidatus Methanoperedens nitratireducens</name>
    <dbReference type="NCBI Taxonomy" id="1392998"/>
    <lineage>
        <taxon>Archaea</taxon>
        <taxon>Methanobacteriati</taxon>
        <taxon>Methanobacteriota</taxon>
        <taxon>Stenosarchaea group</taxon>
        <taxon>Methanomicrobia</taxon>
        <taxon>Methanosarcinales</taxon>
        <taxon>ANME-2 cluster</taxon>
        <taxon>Candidatus Methanoperedentaceae</taxon>
        <taxon>Candidatus Methanoperedens</taxon>
    </lineage>
</organism>
<evidence type="ECO:0000313" key="4">
    <source>
        <dbReference type="EMBL" id="KPQ41357.1"/>
    </source>
</evidence>
<feature type="region of interest" description="Disordered" evidence="2">
    <location>
        <begin position="1"/>
        <end position="22"/>
    </location>
</feature>
<dbReference type="GO" id="GO:0016887">
    <property type="term" value="F:ATP hydrolysis activity"/>
    <property type="evidence" value="ECO:0007669"/>
    <property type="project" value="InterPro"/>
</dbReference>
<feature type="compositionally biased region" description="Basic and acidic residues" evidence="2">
    <location>
        <begin position="1"/>
        <end position="13"/>
    </location>
</feature>
<evidence type="ECO:0000256" key="2">
    <source>
        <dbReference type="SAM" id="MobiDB-lite"/>
    </source>
</evidence>
<evidence type="ECO:0000259" key="3">
    <source>
        <dbReference type="Pfam" id="PF00437"/>
    </source>
</evidence>
<proteinExistence type="inferred from homology"/>
<accession>A0A0P8C452</accession>
<dbReference type="EMBL" id="LKCM01000368">
    <property type="protein sequence ID" value="KPQ41357.1"/>
    <property type="molecule type" value="Genomic_DNA"/>
</dbReference>
<comment type="similarity">
    <text evidence="1">Belongs to the GSP E family.</text>
</comment>